<keyword evidence="4" id="KW-0812">Transmembrane</keyword>
<keyword evidence="2" id="KW-0328">Glycosyltransferase</keyword>
<dbReference type="AlphaFoldDB" id="A0A0G0VG17"/>
<dbReference type="PANTHER" id="PTHR43179:SF12">
    <property type="entry name" value="GALACTOFURANOSYLTRANSFERASE GLFT2"/>
    <property type="match status" value="1"/>
</dbReference>
<dbReference type="Proteomes" id="UP000033930">
    <property type="component" value="Unassembled WGS sequence"/>
</dbReference>
<evidence type="ECO:0000259" key="5">
    <source>
        <dbReference type="Pfam" id="PF00535"/>
    </source>
</evidence>
<gene>
    <name evidence="6" type="ORF">UU50_C0003G0053</name>
</gene>
<dbReference type="Gene3D" id="3.90.550.10">
    <property type="entry name" value="Spore Coat Polysaccharide Biosynthesis Protein SpsA, Chain A"/>
    <property type="match status" value="1"/>
</dbReference>
<protein>
    <submittedName>
        <fullName evidence="6">Glycosyl transferase family 2</fullName>
    </submittedName>
</protein>
<keyword evidence="4" id="KW-0472">Membrane</keyword>
<sequence length="359" mass="41393">MNKPKVAIIYLCHNDLRYVPEVVESWSNQTYPQDRISIIMIPNGAKDGVQDLIKTKVLPRSGQDLPEVVLIDNGVNLGFSGGNNLGIKWAINHGCDYVFLNNGDLKLDACAIKELVNVMESDINIGSAQAFVRFWQEPEKVNVTGGMMHVAGFGYARDNGKLFSQVNYQNKAEIFYASGAAVIYRVSVFKKVGLLEEGFFMYHEDLEFGLRLRFAGYKNVIATKANVFHDYSFSRNPKKFQWMETYRAVVLFSYLKWQSFLILLPILNLIECGVWILAFKGGWIKSKFKADLEFFKPRTWKLMWKIRRRSNHLRVILDKDWMKLLSSSIADQEVDSLATRIGNQVITWIWKRLLPIIKW</sequence>
<name>A0A0G0VG17_9BACT</name>
<dbReference type="PATRIC" id="fig|1618983.3.peg.185"/>
<comment type="similarity">
    <text evidence="1">Belongs to the glycosyltransferase 2 family.</text>
</comment>
<feature type="transmembrane region" description="Helical" evidence="4">
    <location>
        <begin position="257"/>
        <end position="279"/>
    </location>
</feature>
<dbReference type="GO" id="GO:0016757">
    <property type="term" value="F:glycosyltransferase activity"/>
    <property type="evidence" value="ECO:0007669"/>
    <property type="project" value="UniProtKB-KW"/>
</dbReference>
<dbReference type="Pfam" id="PF00535">
    <property type="entry name" value="Glycos_transf_2"/>
    <property type="match status" value="1"/>
</dbReference>
<keyword evidence="4" id="KW-1133">Transmembrane helix</keyword>
<evidence type="ECO:0000256" key="4">
    <source>
        <dbReference type="SAM" id="Phobius"/>
    </source>
</evidence>
<dbReference type="SUPFAM" id="SSF53448">
    <property type="entry name" value="Nucleotide-diphospho-sugar transferases"/>
    <property type="match status" value="1"/>
</dbReference>
<reference evidence="6 7" key="1">
    <citation type="journal article" date="2015" name="Nature">
        <title>rRNA introns, odd ribosomes, and small enigmatic genomes across a large radiation of phyla.</title>
        <authorList>
            <person name="Brown C.T."/>
            <person name="Hug L.A."/>
            <person name="Thomas B.C."/>
            <person name="Sharon I."/>
            <person name="Castelle C.J."/>
            <person name="Singh A."/>
            <person name="Wilkins M.J."/>
            <person name="Williams K.H."/>
            <person name="Banfield J.F."/>
        </authorList>
    </citation>
    <scope>NUCLEOTIDE SEQUENCE [LARGE SCALE GENOMIC DNA]</scope>
</reference>
<dbReference type="InterPro" id="IPR001173">
    <property type="entry name" value="Glyco_trans_2-like"/>
</dbReference>
<accession>A0A0G0VG17</accession>
<organism evidence="6 7">
    <name type="scientific">Candidatus Uhrbacteria bacterium GW2011_GWC1_41_20</name>
    <dbReference type="NCBI Taxonomy" id="1618983"/>
    <lineage>
        <taxon>Bacteria</taxon>
        <taxon>Candidatus Uhriibacteriota</taxon>
    </lineage>
</organism>
<comment type="caution">
    <text evidence="6">The sequence shown here is derived from an EMBL/GenBank/DDBJ whole genome shotgun (WGS) entry which is preliminary data.</text>
</comment>
<proteinExistence type="inferred from homology"/>
<dbReference type="InterPro" id="IPR029044">
    <property type="entry name" value="Nucleotide-diphossugar_trans"/>
</dbReference>
<keyword evidence="3 6" id="KW-0808">Transferase</keyword>
<dbReference type="EMBL" id="LCAW01000003">
    <property type="protein sequence ID" value="KKR99748.1"/>
    <property type="molecule type" value="Genomic_DNA"/>
</dbReference>
<evidence type="ECO:0000256" key="3">
    <source>
        <dbReference type="ARBA" id="ARBA00022679"/>
    </source>
</evidence>
<feature type="domain" description="Glycosyltransferase 2-like" evidence="5">
    <location>
        <begin position="8"/>
        <end position="192"/>
    </location>
</feature>
<evidence type="ECO:0000256" key="1">
    <source>
        <dbReference type="ARBA" id="ARBA00006739"/>
    </source>
</evidence>
<evidence type="ECO:0000313" key="7">
    <source>
        <dbReference type="Proteomes" id="UP000033930"/>
    </source>
</evidence>
<dbReference type="PANTHER" id="PTHR43179">
    <property type="entry name" value="RHAMNOSYLTRANSFERASE WBBL"/>
    <property type="match status" value="1"/>
</dbReference>
<evidence type="ECO:0000256" key="2">
    <source>
        <dbReference type="ARBA" id="ARBA00022676"/>
    </source>
</evidence>
<evidence type="ECO:0000313" key="6">
    <source>
        <dbReference type="EMBL" id="KKR99748.1"/>
    </source>
</evidence>